<dbReference type="EMBL" id="RQXT01000002">
    <property type="protein sequence ID" value="RRI06895.1"/>
    <property type="molecule type" value="Genomic_DNA"/>
</dbReference>
<dbReference type="SUPFAM" id="SSF52091">
    <property type="entry name" value="SpoIIaa-like"/>
    <property type="match status" value="1"/>
</dbReference>
<comment type="caution">
    <text evidence="1">The sequence shown here is derived from an EMBL/GenBank/DDBJ whole genome shotgun (WGS) entry which is preliminary data.</text>
</comment>
<keyword evidence="2" id="KW-1185">Reference proteome</keyword>
<gene>
    <name evidence="1" type="ORF">EH240_02000</name>
</gene>
<reference evidence="1 2" key="1">
    <citation type="submission" date="2018-11" db="EMBL/GenBank/DDBJ databases">
        <title>the genome of Mesorhizobium tamadayense DSM 28320.</title>
        <authorList>
            <person name="Gao J."/>
        </authorList>
    </citation>
    <scope>NUCLEOTIDE SEQUENCE [LARGE SCALE GENOMIC DNA]</scope>
    <source>
        <strain evidence="1 2">DSM 28320</strain>
    </source>
</reference>
<dbReference type="InterPro" id="IPR036513">
    <property type="entry name" value="STAS_dom_sf"/>
</dbReference>
<dbReference type="RefSeq" id="WP_124995745.1">
    <property type="nucleotide sequence ID" value="NZ_RQXT01000002.1"/>
</dbReference>
<dbReference type="InterPro" id="IPR021866">
    <property type="entry name" value="SpoIIAA-like"/>
</dbReference>
<proteinExistence type="predicted"/>
<accession>A0A3P3G7R9</accession>
<dbReference type="OrthoDB" id="5457369at2"/>
<dbReference type="Pfam" id="PF11964">
    <property type="entry name" value="SpoIIAA-like"/>
    <property type="match status" value="1"/>
</dbReference>
<name>A0A3P3G7R9_9HYPH</name>
<protein>
    <submittedName>
        <fullName evidence="1">STAS/SEC14 domain-containing protein</fullName>
    </submittedName>
</protein>
<dbReference type="Gene3D" id="3.40.50.10600">
    <property type="entry name" value="SpoIIaa-like domains"/>
    <property type="match status" value="1"/>
</dbReference>
<organism evidence="1 2">
    <name type="scientific">Mesorhizobium tamadayense</name>
    <dbReference type="NCBI Taxonomy" id="425306"/>
    <lineage>
        <taxon>Bacteria</taxon>
        <taxon>Pseudomonadati</taxon>
        <taxon>Pseudomonadota</taxon>
        <taxon>Alphaproteobacteria</taxon>
        <taxon>Hyphomicrobiales</taxon>
        <taxon>Phyllobacteriaceae</taxon>
        <taxon>Mesorhizobium</taxon>
    </lineage>
</organism>
<sequence length="145" mass="15981">MKSLEAVPAIRRLDTNRDALFAIDVVGDVSPADAENLFGLLEAAYALHPRIDVLVRLTDEESVDWTNISENTIRQGVAGALEHVVRCAAIGQPRWASLVAGFFPKALPFEFKRFDSDDEAAAWQWLDARPMSVTSARSSAARRRG</sequence>
<dbReference type="AlphaFoldDB" id="A0A3P3G7R9"/>
<evidence type="ECO:0000313" key="2">
    <source>
        <dbReference type="Proteomes" id="UP000273786"/>
    </source>
</evidence>
<dbReference type="InterPro" id="IPR038396">
    <property type="entry name" value="SpoIIAA-like_sf"/>
</dbReference>
<dbReference type="Proteomes" id="UP000273786">
    <property type="component" value="Unassembled WGS sequence"/>
</dbReference>
<evidence type="ECO:0000313" key="1">
    <source>
        <dbReference type="EMBL" id="RRI06895.1"/>
    </source>
</evidence>